<evidence type="ECO:0000313" key="5">
    <source>
        <dbReference type="EMBL" id="KAJ4460507.1"/>
    </source>
</evidence>
<name>A0ABQ8UPV3_9EUKA</name>
<comment type="subcellular location">
    <subcellularLocation>
        <location evidence="1">Nucleus</location>
    </subcellularLocation>
</comment>
<dbReference type="Proteomes" id="UP001141327">
    <property type="component" value="Unassembled WGS sequence"/>
</dbReference>
<evidence type="ECO:0008006" key="7">
    <source>
        <dbReference type="Google" id="ProtNLM"/>
    </source>
</evidence>
<evidence type="ECO:0000256" key="3">
    <source>
        <dbReference type="ARBA" id="ARBA00023242"/>
    </source>
</evidence>
<evidence type="ECO:0000256" key="1">
    <source>
        <dbReference type="ARBA" id="ARBA00004123"/>
    </source>
</evidence>
<evidence type="ECO:0000313" key="6">
    <source>
        <dbReference type="Proteomes" id="UP001141327"/>
    </source>
</evidence>
<keyword evidence="3" id="KW-0539">Nucleus</keyword>
<sequence length="275" mass="31306">MPKQKHARHLRTTRALDELDKIPDPPKDEDEAEKIDVMKTIQKLRQKTTGIVVGEVAVEAAAPQQEHRALETTFQHETNLVGQDTRMEEFIEEELKKKREAEAITFVSQKPRPAEAEAEGEQEGKPAEGEDEEGREKRPRTDEEHPETTTPPPPPAEDKLETEADLYVTPSKYQAELPGKELVNPHQYSAQLAEVELPIDYKMRNMKETVEACRKLESVRATRRVQHEFNREWIAPASQSGVPVRATSSRARGESTDEQVLIRYKARFARGGGRR</sequence>
<dbReference type="PANTHER" id="PTHR13486:SF2">
    <property type="entry name" value="SPLICING FACTOR C9ORF78"/>
    <property type="match status" value="1"/>
</dbReference>
<protein>
    <recommendedName>
        <fullName evidence="7">Hepatocellular carcinoma-associated antigen 59-domain-containing protein</fullName>
    </recommendedName>
</protein>
<feature type="region of interest" description="Disordered" evidence="4">
    <location>
        <begin position="97"/>
        <end position="180"/>
    </location>
</feature>
<feature type="compositionally biased region" description="Basic and acidic residues" evidence="4">
    <location>
        <begin position="14"/>
        <end position="26"/>
    </location>
</feature>
<dbReference type="InterPro" id="IPR010756">
    <property type="entry name" value="Tls1-like"/>
</dbReference>
<comment type="similarity">
    <text evidence="2">Belongs to the TLS1 family.</text>
</comment>
<feature type="compositionally biased region" description="Basic and acidic residues" evidence="4">
    <location>
        <begin position="122"/>
        <end position="147"/>
    </location>
</feature>
<gene>
    <name evidence="5" type="ORF">PAPYR_3122</name>
</gene>
<evidence type="ECO:0000256" key="4">
    <source>
        <dbReference type="SAM" id="MobiDB-lite"/>
    </source>
</evidence>
<reference evidence="5" key="1">
    <citation type="journal article" date="2022" name="bioRxiv">
        <title>Genomics of Preaxostyla Flagellates Illuminates Evolutionary Transitions and the Path Towards Mitochondrial Loss.</title>
        <authorList>
            <person name="Novak L.V.F."/>
            <person name="Treitli S.C."/>
            <person name="Pyrih J."/>
            <person name="Halakuc P."/>
            <person name="Pipaliya S.V."/>
            <person name="Vacek V."/>
            <person name="Brzon O."/>
            <person name="Soukal P."/>
            <person name="Eme L."/>
            <person name="Dacks J.B."/>
            <person name="Karnkowska A."/>
            <person name="Elias M."/>
            <person name="Hampl V."/>
        </authorList>
    </citation>
    <scope>NUCLEOTIDE SEQUENCE</scope>
    <source>
        <strain evidence="5">RCP-MX</strain>
    </source>
</reference>
<keyword evidence="6" id="KW-1185">Reference proteome</keyword>
<proteinExistence type="inferred from homology"/>
<dbReference type="EMBL" id="JAPMOS010000012">
    <property type="protein sequence ID" value="KAJ4460507.1"/>
    <property type="molecule type" value="Genomic_DNA"/>
</dbReference>
<feature type="compositionally biased region" description="Basic residues" evidence="4">
    <location>
        <begin position="1"/>
        <end position="12"/>
    </location>
</feature>
<organism evidence="5 6">
    <name type="scientific">Paratrimastix pyriformis</name>
    <dbReference type="NCBI Taxonomy" id="342808"/>
    <lineage>
        <taxon>Eukaryota</taxon>
        <taxon>Metamonada</taxon>
        <taxon>Preaxostyla</taxon>
        <taxon>Paratrimastigidae</taxon>
        <taxon>Paratrimastix</taxon>
    </lineage>
</organism>
<comment type="caution">
    <text evidence="5">The sequence shown here is derived from an EMBL/GenBank/DDBJ whole genome shotgun (WGS) entry which is preliminary data.</text>
</comment>
<dbReference type="PANTHER" id="PTHR13486">
    <property type="entry name" value="TELOMERE LENGTH AND SILENCING PROTEIN 1 TLS1 FAMILY MEMBER"/>
    <property type="match status" value="1"/>
</dbReference>
<feature type="region of interest" description="Disordered" evidence="4">
    <location>
        <begin position="1"/>
        <end position="31"/>
    </location>
</feature>
<evidence type="ECO:0000256" key="2">
    <source>
        <dbReference type="ARBA" id="ARBA00007643"/>
    </source>
</evidence>
<accession>A0ABQ8UPV3</accession>
<dbReference type="Pfam" id="PF07052">
    <property type="entry name" value="Hep_59"/>
    <property type="match status" value="1"/>
</dbReference>